<dbReference type="Gene3D" id="3.30.9.10">
    <property type="entry name" value="D-Amino Acid Oxidase, subunit A, domain 2"/>
    <property type="match status" value="1"/>
</dbReference>
<dbReference type="PANTHER" id="PTHR13847">
    <property type="entry name" value="SARCOSINE DEHYDROGENASE-RELATED"/>
    <property type="match status" value="1"/>
</dbReference>
<dbReference type="PANTHER" id="PTHR13847:SF287">
    <property type="entry name" value="FAD-DEPENDENT OXIDOREDUCTASE DOMAIN-CONTAINING PROTEIN 1"/>
    <property type="match status" value="1"/>
</dbReference>
<reference evidence="3" key="1">
    <citation type="journal article" date="2014" name="Int. J. Syst. Evol. Microbiol.">
        <title>Complete genome sequence of Corynebacterium casei LMG S-19264T (=DSM 44701T), isolated from a smear-ripened cheese.</title>
        <authorList>
            <consortium name="US DOE Joint Genome Institute (JGI-PGF)"/>
            <person name="Walter F."/>
            <person name="Albersmeier A."/>
            <person name="Kalinowski J."/>
            <person name="Ruckert C."/>
        </authorList>
    </citation>
    <scope>NUCLEOTIDE SEQUENCE</scope>
    <source>
        <strain evidence="3">KCTC 42651</strain>
    </source>
</reference>
<dbReference type="SUPFAM" id="SSF51905">
    <property type="entry name" value="FAD/NAD(P)-binding domain"/>
    <property type="match status" value="1"/>
</dbReference>
<keyword evidence="1" id="KW-0560">Oxidoreductase</keyword>
<sequence length="368" mass="38405">MTGTADVLVIGGGIAGVSAAARIAPDARVTVLEHEGAIGVHATGRSAAIFIANYGNATLRSLNAVSGPELEAPDFLDDTVLSPRGEMVVATEAELPDLERHLAEGTGVERLTPDEAVALVPVLRRELIHGAAIERDARDIDVDRLLQGFARLLRRHGGRIVTGAGAGRIERADGVWRVATAAGAFEAPVLVNAAGAWADTVAGLAGATPVGLVPMRRSAAILPAPPGHAVDRWPLFVSASESWYAKPEAGKLMVSPADEDPVEPHDAWPDDMVLAEGLDRFERMTTVEVTRVERSWAGLRSFVADRTPVVGFAPDADGFFWLAGQGGYGVQTSPALSRLAADLVLGRVPALPADVVAALHPGRPGLAA</sequence>
<feature type="domain" description="FAD dependent oxidoreductase" evidence="2">
    <location>
        <begin position="6"/>
        <end position="343"/>
    </location>
</feature>
<dbReference type="InterPro" id="IPR006076">
    <property type="entry name" value="FAD-dep_OxRdtase"/>
</dbReference>
<dbReference type="Proteomes" id="UP000630353">
    <property type="component" value="Unassembled WGS sequence"/>
</dbReference>
<dbReference type="Pfam" id="PF01266">
    <property type="entry name" value="DAO"/>
    <property type="match status" value="1"/>
</dbReference>
<proteinExistence type="predicted"/>
<gene>
    <name evidence="3" type="ORF">GCM10017083_45220</name>
</gene>
<dbReference type="Gene3D" id="3.50.50.60">
    <property type="entry name" value="FAD/NAD(P)-binding domain"/>
    <property type="match status" value="1"/>
</dbReference>
<organism evidence="3 4">
    <name type="scientific">Thalassobaculum fulvum</name>
    <dbReference type="NCBI Taxonomy" id="1633335"/>
    <lineage>
        <taxon>Bacteria</taxon>
        <taxon>Pseudomonadati</taxon>
        <taxon>Pseudomonadota</taxon>
        <taxon>Alphaproteobacteria</taxon>
        <taxon>Rhodospirillales</taxon>
        <taxon>Thalassobaculaceae</taxon>
        <taxon>Thalassobaculum</taxon>
    </lineage>
</organism>
<accession>A0A918XVT1</accession>
<evidence type="ECO:0000313" key="3">
    <source>
        <dbReference type="EMBL" id="GHD59920.1"/>
    </source>
</evidence>
<comment type="caution">
    <text evidence="3">The sequence shown here is derived from an EMBL/GenBank/DDBJ whole genome shotgun (WGS) entry which is preliminary data.</text>
</comment>
<reference evidence="3" key="2">
    <citation type="submission" date="2020-09" db="EMBL/GenBank/DDBJ databases">
        <authorList>
            <person name="Sun Q."/>
            <person name="Kim S."/>
        </authorList>
    </citation>
    <scope>NUCLEOTIDE SEQUENCE</scope>
    <source>
        <strain evidence="3">KCTC 42651</strain>
    </source>
</reference>
<dbReference type="GO" id="GO:0016491">
    <property type="term" value="F:oxidoreductase activity"/>
    <property type="evidence" value="ECO:0007669"/>
    <property type="project" value="UniProtKB-KW"/>
</dbReference>
<dbReference type="EMBL" id="BMZS01000011">
    <property type="protein sequence ID" value="GHD59920.1"/>
    <property type="molecule type" value="Genomic_DNA"/>
</dbReference>
<dbReference type="AlphaFoldDB" id="A0A918XVT1"/>
<dbReference type="GO" id="GO:0005737">
    <property type="term" value="C:cytoplasm"/>
    <property type="evidence" value="ECO:0007669"/>
    <property type="project" value="TreeGrafter"/>
</dbReference>
<evidence type="ECO:0000256" key="1">
    <source>
        <dbReference type="ARBA" id="ARBA00023002"/>
    </source>
</evidence>
<name>A0A918XVT1_9PROT</name>
<protein>
    <submittedName>
        <fullName evidence="3">Glycerol-3-phosphate dehydrogenase</fullName>
    </submittedName>
</protein>
<evidence type="ECO:0000313" key="4">
    <source>
        <dbReference type="Proteomes" id="UP000630353"/>
    </source>
</evidence>
<dbReference type="InterPro" id="IPR036188">
    <property type="entry name" value="FAD/NAD-bd_sf"/>
</dbReference>
<keyword evidence="4" id="KW-1185">Reference proteome</keyword>
<evidence type="ECO:0000259" key="2">
    <source>
        <dbReference type="Pfam" id="PF01266"/>
    </source>
</evidence>
<dbReference type="RefSeq" id="WP_189993915.1">
    <property type="nucleotide sequence ID" value="NZ_BMZS01000011.1"/>
</dbReference>